<dbReference type="Proteomes" id="UP000078419">
    <property type="component" value="Unassembled WGS sequence"/>
</dbReference>
<evidence type="ECO:0000256" key="2">
    <source>
        <dbReference type="ARBA" id="ARBA00022692"/>
    </source>
</evidence>
<dbReference type="RefSeq" id="WP_060757950.1">
    <property type="nucleotide sequence ID" value="NZ_CCXQ01000141.1"/>
</dbReference>
<dbReference type="PANTHER" id="PTHR36926">
    <property type="entry name" value="COLICIN V PRODUCTION PROTEIN"/>
    <property type="match status" value="1"/>
</dbReference>
<feature type="transmembrane region" description="Helical" evidence="5">
    <location>
        <begin position="67"/>
        <end position="89"/>
    </location>
</feature>
<name>A0A098EGQ4_ANAPH</name>
<evidence type="ECO:0000313" key="9">
    <source>
        <dbReference type="Proteomes" id="UP000078419"/>
    </source>
</evidence>
<feature type="transmembrane region" description="Helical" evidence="5">
    <location>
        <begin position="28"/>
        <end position="47"/>
    </location>
</feature>
<protein>
    <submittedName>
        <fullName evidence="7">Colicin V production protein</fullName>
    </submittedName>
    <submittedName>
        <fullName evidence="6">CvpA family protein</fullName>
    </submittedName>
</protein>
<feature type="transmembrane region" description="Helical" evidence="5">
    <location>
        <begin position="109"/>
        <end position="128"/>
    </location>
</feature>
<evidence type="ECO:0000313" key="7">
    <source>
        <dbReference type="EMBL" id="SBO14300.1"/>
    </source>
</evidence>
<dbReference type="Pfam" id="PF02674">
    <property type="entry name" value="Colicin_V"/>
    <property type="match status" value="1"/>
</dbReference>
<reference evidence="9" key="3">
    <citation type="submission" date="2016-03" db="EMBL/GenBank/DDBJ databases">
        <authorList>
            <person name="Loux Valentin"/>
        </authorList>
    </citation>
    <scope>NUCLEOTIDE SEQUENCE [LARGE SCALE GENOMIC DNA]</scope>
    <source>
        <strain evidence="9">C1</strain>
    </source>
</reference>
<keyword evidence="2 5" id="KW-0812">Transmembrane</keyword>
<gene>
    <name evidence="6" type="primary">cvpA</name>
    <name evidence="7" type="ORF">ANAPC1_00647</name>
    <name evidence="6" type="ORF">ANAPHAGO_00119</name>
</gene>
<dbReference type="EMBL" id="CCXQ01000141">
    <property type="protein sequence ID" value="CEG20982.1"/>
    <property type="molecule type" value="Genomic_DNA"/>
</dbReference>
<accession>A0A098EGQ4</accession>
<dbReference type="InterPro" id="IPR052719">
    <property type="entry name" value="CvpA-like"/>
</dbReference>
<evidence type="ECO:0000313" key="8">
    <source>
        <dbReference type="Proteomes" id="UP000055047"/>
    </source>
</evidence>
<keyword evidence="3 5" id="KW-1133">Transmembrane helix</keyword>
<sequence length="199" mass="22219">MVLDITVVLLALLLMVLGCVRGFVKEALGIAGLVAVVLVTISHGDYFSEMYGARVRSETLAEVFSRVTVFIGSMACVILVNGIIIRILSPLRHSLLDRVSGSILGMAKGLVLSYFLFLAMETFLYIFAPYPKHDLDTRIELPGWFVETYSYNVFSVASEYVGNVVSDDTYEKITLIVRSFLDKKRASHRPGKYEYSDEI</sequence>
<evidence type="ECO:0000256" key="4">
    <source>
        <dbReference type="ARBA" id="ARBA00023136"/>
    </source>
</evidence>
<comment type="subcellular location">
    <subcellularLocation>
        <location evidence="1">Membrane</location>
        <topology evidence="1">Multi-pass membrane protein</topology>
    </subcellularLocation>
</comment>
<reference evidence="7" key="2">
    <citation type="submission" date="2016-03" db="EMBL/GenBank/DDBJ databases">
        <authorList>
            <person name="Loux V."/>
        </authorList>
    </citation>
    <scope>NUCLEOTIDE SEQUENCE</scope>
    <source>
        <strain evidence="7">C1</strain>
    </source>
</reference>
<keyword evidence="4 5" id="KW-0472">Membrane</keyword>
<reference evidence="6 8" key="1">
    <citation type="submission" date="2014-09" db="EMBL/GenBank/DDBJ databases">
        <authorList>
            <person name="Loux Valentin"/>
            <person name="Dugat Thibaut"/>
        </authorList>
    </citation>
    <scope>NUCLEOTIDE SEQUENCE [LARGE SCALE GENOMIC DNA]</scope>
    <source>
        <strain evidence="6 8">BOV-10_179</strain>
    </source>
</reference>
<dbReference type="EMBL" id="FLLR01000021">
    <property type="protein sequence ID" value="SBO14300.1"/>
    <property type="molecule type" value="Genomic_DNA"/>
</dbReference>
<dbReference type="Proteomes" id="UP000055047">
    <property type="component" value="Unassembled WGS sequence"/>
</dbReference>
<evidence type="ECO:0000256" key="5">
    <source>
        <dbReference type="SAM" id="Phobius"/>
    </source>
</evidence>
<dbReference type="GO" id="GO:0009403">
    <property type="term" value="P:toxin biosynthetic process"/>
    <property type="evidence" value="ECO:0007669"/>
    <property type="project" value="InterPro"/>
</dbReference>
<dbReference type="GO" id="GO:0016020">
    <property type="term" value="C:membrane"/>
    <property type="evidence" value="ECO:0007669"/>
    <property type="project" value="UniProtKB-SubCell"/>
</dbReference>
<proteinExistence type="predicted"/>
<dbReference type="PANTHER" id="PTHR36926:SF1">
    <property type="entry name" value="COLICIN V PRODUCTION PROTEIN"/>
    <property type="match status" value="1"/>
</dbReference>
<dbReference type="InterPro" id="IPR003825">
    <property type="entry name" value="Colicin-V_CvpA"/>
</dbReference>
<evidence type="ECO:0000313" key="6">
    <source>
        <dbReference type="EMBL" id="CEG20982.1"/>
    </source>
</evidence>
<dbReference type="AlphaFoldDB" id="A0A098EGQ4"/>
<evidence type="ECO:0000256" key="3">
    <source>
        <dbReference type="ARBA" id="ARBA00022989"/>
    </source>
</evidence>
<evidence type="ECO:0000256" key="1">
    <source>
        <dbReference type="ARBA" id="ARBA00004141"/>
    </source>
</evidence>
<organism evidence="6 8">
    <name type="scientific">Anaplasma phagocytophilum</name>
    <name type="common">Ehrlichia phagocytophila</name>
    <dbReference type="NCBI Taxonomy" id="948"/>
    <lineage>
        <taxon>Bacteria</taxon>
        <taxon>Pseudomonadati</taxon>
        <taxon>Pseudomonadota</taxon>
        <taxon>Alphaproteobacteria</taxon>
        <taxon>Rickettsiales</taxon>
        <taxon>Anaplasmataceae</taxon>
        <taxon>Anaplasma</taxon>
        <taxon>phagocytophilum group</taxon>
    </lineage>
</organism>